<evidence type="ECO:0000256" key="1">
    <source>
        <dbReference type="SAM" id="MobiDB-lite"/>
    </source>
</evidence>
<reference evidence="2 3" key="1">
    <citation type="submission" date="2023-08" db="EMBL/GenBank/DDBJ databases">
        <title>Implementing the SeqCode for naming new Mesorhizobium species isolated from Vachellia karroo root nodules.</title>
        <authorList>
            <person name="Van Lill M."/>
        </authorList>
    </citation>
    <scope>NUCLEOTIDE SEQUENCE [LARGE SCALE GENOMIC DNA]</scope>
    <source>
        <strain evidence="2 3">VK22B</strain>
    </source>
</reference>
<gene>
    <name evidence="2" type="ORF">RFN29_15235</name>
</gene>
<dbReference type="EMBL" id="JAVIJC010000014">
    <property type="protein sequence ID" value="MDX8492931.1"/>
    <property type="molecule type" value="Genomic_DNA"/>
</dbReference>
<organism evidence="2 3">
    <name type="scientific">Mesorhizobium captivum</name>
    <dbReference type="NCBI Taxonomy" id="3072319"/>
    <lineage>
        <taxon>Bacteria</taxon>
        <taxon>Pseudomonadati</taxon>
        <taxon>Pseudomonadota</taxon>
        <taxon>Alphaproteobacteria</taxon>
        <taxon>Hyphomicrobiales</taxon>
        <taxon>Phyllobacteriaceae</taxon>
        <taxon>Mesorhizobium</taxon>
    </lineage>
</organism>
<comment type="caution">
    <text evidence="2">The sequence shown here is derived from an EMBL/GenBank/DDBJ whole genome shotgun (WGS) entry which is preliminary data.</text>
</comment>
<evidence type="ECO:0000313" key="2">
    <source>
        <dbReference type="EMBL" id="MDX8492931.1"/>
    </source>
</evidence>
<feature type="compositionally biased region" description="Basic and acidic residues" evidence="1">
    <location>
        <begin position="52"/>
        <end position="63"/>
    </location>
</feature>
<sequence length="124" mass="13261">MANQTGIAIVIKAFLPTGKSLDEQFAALSIVKTAHETSDYSALLKAASIEEVKTEQKTRRIEDQPQAPASGANVHGIGPDTGSEPNPDYKPEPEPETKPEVKPEPADDADVPAFLKKDKKPKAA</sequence>
<accession>A0ABU4Z141</accession>
<dbReference type="RefSeq" id="WP_320226912.1">
    <property type="nucleotide sequence ID" value="NZ_JAVIJC010000014.1"/>
</dbReference>
<keyword evidence="3" id="KW-1185">Reference proteome</keyword>
<feature type="region of interest" description="Disordered" evidence="1">
    <location>
        <begin position="52"/>
        <end position="124"/>
    </location>
</feature>
<feature type="compositionally biased region" description="Basic and acidic residues" evidence="1">
    <location>
        <begin position="87"/>
        <end position="105"/>
    </location>
</feature>
<name>A0ABU4Z141_9HYPH</name>
<dbReference type="Proteomes" id="UP001271249">
    <property type="component" value="Unassembled WGS sequence"/>
</dbReference>
<protein>
    <submittedName>
        <fullName evidence="2">Uncharacterized protein</fullName>
    </submittedName>
</protein>
<evidence type="ECO:0000313" key="3">
    <source>
        <dbReference type="Proteomes" id="UP001271249"/>
    </source>
</evidence>
<proteinExistence type="predicted"/>